<evidence type="ECO:0000256" key="6">
    <source>
        <dbReference type="ARBA" id="ARBA00022806"/>
    </source>
</evidence>
<evidence type="ECO:0000313" key="15">
    <source>
        <dbReference type="Proteomes" id="UP000053201"/>
    </source>
</evidence>
<evidence type="ECO:0000256" key="10">
    <source>
        <dbReference type="SAM" id="MobiDB-lite"/>
    </source>
</evidence>
<keyword evidence="7" id="KW-0862">Zinc</keyword>
<keyword evidence="2" id="KW-0479">Metal-binding</keyword>
<evidence type="ECO:0000256" key="8">
    <source>
        <dbReference type="ARBA" id="ARBA00022840"/>
    </source>
</evidence>
<keyword evidence="4 9" id="KW-0863">Zinc-finger</keyword>
<dbReference type="InterPro" id="IPR027417">
    <property type="entry name" value="P-loop_NTPase"/>
</dbReference>
<dbReference type="InterPro" id="IPR038718">
    <property type="entry name" value="SNF2-like_sf"/>
</dbReference>
<reference evidence="14 15" key="1">
    <citation type="submission" date="2009-08" db="EMBL/GenBank/DDBJ databases">
        <title>The Genome Sequence of Spizellomyces punctatus strain DAOM BR117.</title>
        <authorList>
            <consortium name="The Broad Institute Genome Sequencing Platform"/>
            <person name="Russ C."/>
            <person name="Cuomo C."/>
            <person name="Shea T."/>
            <person name="Young S.K."/>
            <person name="Zeng Q."/>
            <person name="Koehrsen M."/>
            <person name="Haas B."/>
            <person name="Borodovsky M."/>
            <person name="Guigo R."/>
            <person name="Alvarado L."/>
            <person name="Berlin A."/>
            <person name="Bochicchio J."/>
            <person name="Borenstein D."/>
            <person name="Chapman S."/>
            <person name="Chen Z."/>
            <person name="Engels R."/>
            <person name="Freedman E."/>
            <person name="Gellesch M."/>
            <person name="Goldberg J."/>
            <person name="Griggs A."/>
            <person name="Gujja S."/>
            <person name="Heiman D."/>
            <person name="Hepburn T."/>
            <person name="Howarth C."/>
            <person name="Jen D."/>
            <person name="Larson L."/>
            <person name="Lewis B."/>
            <person name="Mehta T."/>
            <person name="Park D."/>
            <person name="Pearson M."/>
            <person name="Roberts A."/>
            <person name="Saif S."/>
            <person name="Shenoy N."/>
            <person name="Sisk P."/>
            <person name="Stolte C."/>
            <person name="Sykes S."/>
            <person name="Thomson T."/>
            <person name="Walk T."/>
            <person name="White J."/>
            <person name="Yandava C."/>
            <person name="Burger G."/>
            <person name="Gray M.W."/>
            <person name="Holland P.W.H."/>
            <person name="King N."/>
            <person name="Lang F.B.F."/>
            <person name="Roger A.J."/>
            <person name="Ruiz-Trillo I."/>
            <person name="Lander E."/>
            <person name="Nusbaum C."/>
        </authorList>
    </citation>
    <scope>NUCLEOTIDE SEQUENCE [LARGE SCALE GENOMIC DNA]</scope>
    <source>
        <strain evidence="14 15">DAOM BR117</strain>
    </source>
</reference>
<dbReference type="GO" id="GO:0005524">
    <property type="term" value="F:ATP binding"/>
    <property type="evidence" value="ECO:0007669"/>
    <property type="project" value="UniProtKB-KW"/>
</dbReference>
<dbReference type="STRING" id="645134.A0A0L0H763"/>
<dbReference type="InterPro" id="IPR000330">
    <property type="entry name" value="SNF2_N"/>
</dbReference>
<dbReference type="OMA" id="YYVFHGP"/>
<evidence type="ECO:0000256" key="1">
    <source>
        <dbReference type="ARBA" id="ARBA00007025"/>
    </source>
</evidence>
<keyword evidence="8" id="KW-0067">ATP-binding</keyword>
<feature type="compositionally biased region" description="Polar residues" evidence="10">
    <location>
        <begin position="1"/>
        <end position="18"/>
    </location>
</feature>
<dbReference type="Pfam" id="PF13920">
    <property type="entry name" value="zf-C3HC4_3"/>
    <property type="match status" value="1"/>
</dbReference>
<feature type="region of interest" description="Disordered" evidence="10">
    <location>
        <begin position="1"/>
        <end position="152"/>
    </location>
</feature>
<comment type="similarity">
    <text evidence="1">Belongs to the SNF2/RAD54 helicase family.</text>
</comment>
<evidence type="ECO:0000256" key="7">
    <source>
        <dbReference type="ARBA" id="ARBA00022833"/>
    </source>
</evidence>
<dbReference type="GeneID" id="27691109"/>
<dbReference type="GO" id="GO:0016787">
    <property type="term" value="F:hydrolase activity"/>
    <property type="evidence" value="ECO:0007669"/>
    <property type="project" value="UniProtKB-KW"/>
</dbReference>
<feature type="domain" description="Helicase ATP-binding" evidence="12">
    <location>
        <begin position="611"/>
        <end position="830"/>
    </location>
</feature>
<dbReference type="Pfam" id="PF00271">
    <property type="entry name" value="Helicase_C"/>
    <property type="match status" value="1"/>
</dbReference>
<feature type="domain" description="RING-type" evidence="11">
    <location>
        <begin position="988"/>
        <end position="1034"/>
    </location>
</feature>
<evidence type="ECO:0000256" key="9">
    <source>
        <dbReference type="PROSITE-ProRule" id="PRU00175"/>
    </source>
</evidence>
<dbReference type="CDD" id="cd18793">
    <property type="entry name" value="SF2_C_SNF"/>
    <property type="match status" value="1"/>
</dbReference>
<dbReference type="GO" id="GO:0005634">
    <property type="term" value="C:nucleus"/>
    <property type="evidence" value="ECO:0007669"/>
    <property type="project" value="TreeGrafter"/>
</dbReference>
<evidence type="ECO:0000256" key="4">
    <source>
        <dbReference type="ARBA" id="ARBA00022771"/>
    </source>
</evidence>
<dbReference type="InterPro" id="IPR017907">
    <property type="entry name" value="Znf_RING_CS"/>
</dbReference>
<dbReference type="PROSITE" id="PS51194">
    <property type="entry name" value="HELICASE_CTER"/>
    <property type="match status" value="1"/>
</dbReference>
<accession>A0A0L0H763</accession>
<dbReference type="SMART" id="SM00487">
    <property type="entry name" value="DEXDc"/>
    <property type="match status" value="1"/>
</dbReference>
<dbReference type="PROSITE" id="PS50089">
    <property type="entry name" value="ZF_RING_2"/>
    <property type="match status" value="1"/>
</dbReference>
<dbReference type="InterPro" id="IPR013083">
    <property type="entry name" value="Znf_RING/FYVE/PHD"/>
</dbReference>
<keyword evidence="5" id="KW-0378">Hydrolase</keyword>
<dbReference type="GO" id="GO:0006281">
    <property type="term" value="P:DNA repair"/>
    <property type="evidence" value="ECO:0007669"/>
    <property type="project" value="TreeGrafter"/>
</dbReference>
<dbReference type="InterPro" id="IPR001841">
    <property type="entry name" value="Znf_RING"/>
</dbReference>
<dbReference type="RefSeq" id="XP_016604756.1">
    <property type="nucleotide sequence ID" value="XM_016756075.1"/>
</dbReference>
<dbReference type="GO" id="GO:0008094">
    <property type="term" value="F:ATP-dependent activity, acting on DNA"/>
    <property type="evidence" value="ECO:0007669"/>
    <property type="project" value="TreeGrafter"/>
</dbReference>
<dbReference type="InterPro" id="IPR050628">
    <property type="entry name" value="SNF2_RAD54_helicase_TF"/>
</dbReference>
<organism evidence="14 15">
    <name type="scientific">Spizellomyces punctatus (strain DAOM BR117)</name>
    <dbReference type="NCBI Taxonomy" id="645134"/>
    <lineage>
        <taxon>Eukaryota</taxon>
        <taxon>Fungi</taxon>
        <taxon>Fungi incertae sedis</taxon>
        <taxon>Chytridiomycota</taxon>
        <taxon>Chytridiomycota incertae sedis</taxon>
        <taxon>Chytridiomycetes</taxon>
        <taxon>Spizellomycetales</taxon>
        <taxon>Spizellomycetaceae</taxon>
        <taxon>Spizellomyces</taxon>
    </lineage>
</organism>
<dbReference type="Proteomes" id="UP000053201">
    <property type="component" value="Unassembled WGS sequence"/>
</dbReference>
<feature type="compositionally biased region" description="Polar residues" evidence="10">
    <location>
        <begin position="118"/>
        <end position="135"/>
    </location>
</feature>
<dbReference type="Gene3D" id="3.40.50.300">
    <property type="entry name" value="P-loop containing nucleotide triphosphate hydrolases"/>
    <property type="match status" value="1"/>
</dbReference>
<dbReference type="Gene3D" id="3.30.40.10">
    <property type="entry name" value="Zinc/RING finger domain, C3HC4 (zinc finger)"/>
    <property type="match status" value="1"/>
</dbReference>
<dbReference type="VEuPathDB" id="FungiDB:SPPG_07926"/>
<sequence length="1283" mass="142920">MSTNPPIAQTETQSSSPVDNWADDRNTTFGERLQPVEPHPGLSNGSYSDYRGPFEDDRNGTCSTSPTRWPDSNSWSYDYRSNGACSSAPSADGRLTTFMDDRPGSFGHWNGGERDKWSTSSAQSMMNSRQASEGTDGSEKSTGGREVAIDPGGDALKRLWDWSESQRPGPLDPGVGPYNAENSPRRATTKRETIDLTDLPSDEVDGNSSDVVFVDDSPLPQKRKAESINCYSPRRRVDYQSEFGRSAPPMNCFGPGNPYHTPQPVSSGPFSKYSHPTHPYYLPPPRPSHLPPPLSTPFTSSIMSPPRQYSQHSSPLQHPKSEVHVIDDTSPAPYEVVDLTDIDASEEAKLKRRAASEPKSSLSSPEMVCYGIISSLVQPLNYDVYRQCSGTEKCLRVRIVPETTGSYTKHALPFHVLTLDGQRLGKLKEDVSLALAPFYRSLILEANIPRYQHNKYTAPLKLFVIGPIQLAAAIGAILSRLNIQLEEVSKTCQLKVRYFNPQRAASSAMGPPLGLPCALYRPERVAQATNDDVKSQIDAVYMSLTAAEDLPEAEPDKRLLTPLYKHQKQALHFMLERERRVDFRDLSQRSRSLWAYENGKYRNTVTGDAVHVEPAQALGGILADDMGLGKTIELISLILINQPSQPVRYEQLQHRNQRTPDPYPFLPGRQVPPPSPPPVGGEIPSRATLIVCPLSTVANWEEQFGSHVKEGAVKIYVYHGPNRCQDPTVLANYDVVLTTYNVLSLEYGKNQKARSKQVDSSAPQSPQSPLQSVYWLRIVLDEAHVIKERSTHQAKAACALRAERRWCLTGTPIHNKIDDLFSLLRFLGLEPFNHWRDFSHFIMKPLKNRSEVAVSRLQTVMKLITLRRTKHQMIDGKPILSLPPKNISVFKLTLDASEQALYDRVYERARNVFQELDDSGRVFKHYATLLELLLRLRQVVTHPALYRDQGDVGETIGEMEKGEDMPVLTSERAAHLLSLLRDAGDDKCCVCSLSVDGGGERTVVVSRCGHMFCNECVRAVLGEGKEGMACPMCQSRLGKADLKEIKDIDAAQGIDDAFAAAVAAAHHNAPGESSPPGMSTKVRTLLSDLIQVRSEYTQRGEAPIKAVVFSQWTNMLDLLEPSLRTYGFGFVRLDGKMSRQDRTDAMESFKTDPSVTVMLVSLKAGGVGLNLTSASRVYILEPYWNPAVEDQAQDRVHRMGQTREVHVIRFVVEGTIEEVIEALKRKKRELVATAFRERTIGEEGVVEAGKKGRRKGTSAKDKEEMQQRRLNDLRALFGFKDSV</sequence>
<dbReference type="GO" id="GO:0004386">
    <property type="term" value="F:helicase activity"/>
    <property type="evidence" value="ECO:0007669"/>
    <property type="project" value="UniProtKB-KW"/>
</dbReference>
<dbReference type="PANTHER" id="PTHR45626:SF52">
    <property type="entry name" value="SINGLE-STRANDED DNA-DEPENDENT ATPASE (EUROFUNG)"/>
    <property type="match status" value="1"/>
</dbReference>
<dbReference type="Pfam" id="PF00176">
    <property type="entry name" value="SNF2-rel_dom"/>
    <property type="match status" value="1"/>
</dbReference>
<dbReference type="SUPFAM" id="SSF52540">
    <property type="entry name" value="P-loop containing nucleoside triphosphate hydrolases"/>
    <property type="match status" value="2"/>
</dbReference>
<dbReference type="GO" id="GO:0008270">
    <property type="term" value="F:zinc ion binding"/>
    <property type="evidence" value="ECO:0007669"/>
    <property type="project" value="UniProtKB-KW"/>
</dbReference>
<dbReference type="RefSeq" id="XP_016604757.1">
    <property type="nucleotide sequence ID" value="XM_016756076.1"/>
</dbReference>
<proteinExistence type="inferred from homology"/>
<evidence type="ECO:0000256" key="5">
    <source>
        <dbReference type="ARBA" id="ARBA00022801"/>
    </source>
</evidence>
<dbReference type="InterPro" id="IPR014001">
    <property type="entry name" value="Helicase_ATP-bd"/>
</dbReference>
<evidence type="ECO:0000256" key="2">
    <source>
        <dbReference type="ARBA" id="ARBA00022723"/>
    </source>
</evidence>
<feature type="compositionally biased region" description="Polar residues" evidence="10">
    <location>
        <begin position="60"/>
        <end position="76"/>
    </location>
</feature>
<keyword evidence="3" id="KW-0547">Nucleotide-binding</keyword>
<dbReference type="EMBL" id="KQ257467">
    <property type="protein sequence ID" value="KNC96716.1"/>
    <property type="molecule type" value="Genomic_DNA"/>
</dbReference>
<dbReference type="eggNOG" id="KOG1001">
    <property type="taxonomic scope" value="Eukaryota"/>
</dbReference>
<keyword evidence="15" id="KW-1185">Reference proteome</keyword>
<gene>
    <name evidence="14" type="ORF">SPPG_07926</name>
</gene>
<protein>
    <submittedName>
        <fullName evidence="14">Uncharacterized protein</fullName>
    </submittedName>
</protein>
<dbReference type="InterPro" id="IPR049730">
    <property type="entry name" value="SNF2/RAD54-like_C"/>
</dbReference>
<evidence type="ECO:0000259" key="12">
    <source>
        <dbReference type="PROSITE" id="PS51192"/>
    </source>
</evidence>
<name>A0A0L0H763_SPIPD</name>
<dbReference type="PANTHER" id="PTHR45626">
    <property type="entry name" value="TRANSCRIPTION TERMINATION FACTOR 2-RELATED"/>
    <property type="match status" value="1"/>
</dbReference>
<evidence type="ECO:0000259" key="11">
    <source>
        <dbReference type="PROSITE" id="PS50089"/>
    </source>
</evidence>
<evidence type="ECO:0000259" key="13">
    <source>
        <dbReference type="PROSITE" id="PS51194"/>
    </source>
</evidence>
<dbReference type="Gene3D" id="3.40.50.10810">
    <property type="entry name" value="Tandem AAA-ATPase domain"/>
    <property type="match status" value="1"/>
</dbReference>
<dbReference type="EMBL" id="KQ257467">
    <property type="protein sequence ID" value="KNC96717.1"/>
    <property type="molecule type" value="Genomic_DNA"/>
</dbReference>
<feature type="region of interest" description="Disordered" evidence="10">
    <location>
        <begin position="164"/>
        <end position="191"/>
    </location>
</feature>
<dbReference type="OrthoDB" id="448448at2759"/>
<dbReference type="CDD" id="cd18008">
    <property type="entry name" value="DEXDc_SHPRH-like"/>
    <property type="match status" value="1"/>
</dbReference>
<feature type="region of interest" description="Disordered" evidence="10">
    <location>
        <begin position="1246"/>
        <end position="1265"/>
    </location>
</feature>
<dbReference type="PROSITE" id="PS00518">
    <property type="entry name" value="ZF_RING_1"/>
    <property type="match status" value="1"/>
</dbReference>
<dbReference type="SUPFAM" id="SSF57850">
    <property type="entry name" value="RING/U-box"/>
    <property type="match status" value="1"/>
</dbReference>
<evidence type="ECO:0000256" key="3">
    <source>
        <dbReference type="ARBA" id="ARBA00022741"/>
    </source>
</evidence>
<evidence type="ECO:0000313" key="14">
    <source>
        <dbReference type="EMBL" id="KNC96716.1"/>
    </source>
</evidence>
<dbReference type="SMART" id="SM00490">
    <property type="entry name" value="HELICc"/>
    <property type="match status" value="1"/>
</dbReference>
<dbReference type="PROSITE" id="PS51192">
    <property type="entry name" value="HELICASE_ATP_BIND_1"/>
    <property type="match status" value="1"/>
</dbReference>
<feature type="domain" description="Helicase C-terminal" evidence="13">
    <location>
        <begin position="1084"/>
        <end position="1246"/>
    </location>
</feature>
<keyword evidence="6" id="KW-0347">Helicase</keyword>
<dbReference type="SMART" id="SM00184">
    <property type="entry name" value="RING"/>
    <property type="match status" value="1"/>
</dbReference>
<dbReference type="InterPro" id="IPR001650">
    <property type="entry name" value="Helicase_C-like"/>
</dbReference>